<dbReference type="Proteomes" id="UP000008076">
    <property type="component" value="Unassembled WGS sequence"/>
</dbReference>
<feature type="coiled-coil region" evidence="5">
    <location>
        <begin position="167"/>
        <end position="194"/>
    </location>
</feature>
<dbReference type="Pfam" id="PF00071">
    <property type="entry name" value="Ras"/>
    <property type="match status" value="1"/>
</dbReference>
<keyword evidence="2" id="KW-0547">Nucleotide-binding</keyword>
<evidence type="ECO:0000256" key="4">
    <source>
        <dbReference type="ARBA" id="ARBA00023288"/>
    </source>
</evidence>
<dbReference type="RefSeq" id="XP_001737765.1">
    <property type="nucleotide sequence ID" value="XM_001737713.1"/>
</dbReference>
<keyword evidence="5" id="KW-0175">Coiled coil</keyword>
<dbReference type="SUPFAM" id="SSF52540">
    <property type="entry name" value="P-loop containing nucleoside triphosphate hydrolases"/>
    <property type="match status" value="1"/>
</dbReference>
<dbReference type="InterPro" id="IPR001806">
    <property type="entry name" value="Small_GTPase"/>
</dbReference>
<dbReference type="GO" id="GO:0005525">
    <property type="term" value="F:GTP binding"/>
    <property type="evidence" value="ECO:0007669"/>
    <property type="project" value="UniProtKB-KW"/>
</dbReference>
<dbReference type="Gene3D" id="3.40.50.300">
    <property type="entry name" value="P-loop containing nucleotide triphosphate hydrolases"/>
    <property type="match status" value="1"/>
</dbReference>
<keyword evidence="3" id="KW-0342">GTP-binding</keyword>
<keyword evidence="7" id="KW-1185">Reference proteome</keyword>
<evidence type="ECO:0000256" key="1">
    <source>
        <dbReference type="ARBA" id="ARBA00010142"/>
    </source>
</evidence>
<dbReference type="NCBIfam" id="TIGR00231">
    <property type="entry name" value="small_GTP"/>
    <property type="match status" value="1"/>
</dbReference>
<sequence>MERKKYQISLIGKSCSGKTTWIRKNKCEEIEEKYKASQSAVYTEMSIYFDRRRIKVEIWDTPGQEIFERIVPIYYRRSDIICIFVDLSKEIEVNKDIIKYIEKIKEDIENKKMEEGNIIIVGNKKDKEIEGNSIVIKEIANKRRIKYIETSNIDNKYFKTMTDILFYSIIEEENENVIKEIKEIKEEKKEKKEKKCNIN</sequence>
<organism evidence="7">
    <name type="scientific">Entamoeba dispar (strain ATCC PRA-260 / SAW760)</name>
    <dbReference type="NCBI Taxonomy" id="370354"/>
    <lineage>
        <taxon>Eukaryota</taxon>
        <taxon>Amoebozoa</taxon>
        <taxon>Evosea</taxon>
        <taxon>Archamoebae</taxon>
        <taxon>Mastigamoebida</taxon>
        <taxon>Entamoebidae</taxon>
        <taxon>Entamoeba</taxon>
    </lineage>
</organism>
<dbReference type="PRINTS" id="PR00449">
    <property type="entry name" value="RASTRNSFRMNG"/>
</dbReference>
<keyword evidence="4" id="KW-0449">Lipoprotein</keyword>
<dbReference type="EMBL" id="DS549356">
    <property type="protein sequence ID" value="EDR25856.1"/>
    <property type="molecule type" value="Genomic_DNA"/>
</dbReference>
<evidence type="ECO:0000313" key="6">
    <source>
        <dbReference type="EMBL" id="EDR25856.1"/>
    </source>
</evidence>
<evidence type="ECO:0000256" key="5">
    <source>
        <dbReference type="SAM" id="Coils"/>
    </source>
</evidence>
<evidence type="ECO:0000256" key="2">
    <source>
        <dbReference type="ARBA" id="ARBA00022741"/>
    </source>
</evidence>
<dbReference type="eggNOG" id="KOG0094">
    <property type="taxonomic scope" value="Eukaryota"/>
</dbReference>
<dbReference type="AlphaFoldDB" id="B0EHR2"/>
<dbReference type="VEuPathDB" id="AmoebaDB:EDI_044120"/>
<dbReference type="InterPro" id="IPR050227">
    <property type="entry name" value="Rab"/>
</dbReference>
<dbReference type="PANTHER" id="PTHR47977">
    <property type="entry name" value="RAS-RELATED PROTEIN RAB"/>
    <property type="match status" value="1"/>
</dbReference>
<dbReference type="GO" id="GO:0003924">
    <property type="term" value="F:GTPase activity"/>
    <property type="evidence" value="ECO:0007669"/>
    <property type="project" value="InterPro"/>
</dbReference>
<proteinExistence type="inferred from homology"/>
<comment type="similarity">
    <text evidence="1">Belongs to the small GTPase superfamily. Rho family.</text>
</comment>
<name>B0EHR2_ENTDS</name>
<dbReference type="SMART" id="SM00175">
    <property type="entry name" value="RAB"/>
    <property type="match status" value="1"/>
</dbReference>
<accession>B0EHR2</accession>
<reference evidence="7" key="1">
    <citation type="submission" date="2007-12" db="EMBL/GenBank/DDBJ databases">
        <title>Annotation of Entamoeba dispar SAW760.</title>
        <authorList>
            <person name="Lorenzi H."/>
            <person name="Inman J."/>
            <person name="Schobel S."/>
            <person name="Amedeo P."/>
            <person name="Caler E."/>
        </authorList>
    </citation>
    <scope>NUCLEOTIDE SEQUENCE [LARGE SCALE GENOMIC DNA]</scope>
    <source>
        <strain evidence="7">ATCC PRA-260 / SAW760</strain>
    </source>
</reference>
<evidence type="ECO:0000313" key="7">
    <source>
        <dbReference type="Proteomes" id="UP000008076"/>
    </source>
</evidence>
<gene>
    <name evidence="6" type="ORF">EDI_044120</name>
</gene>
<dbReference type="InterPro" id="IPR005225">
    <property type="entry name" value="Small_GTP-bd"/>
</dbReference>
<evidence type="ECO:0000256" key="3">
    <source>
        <dbReference type="ARBA" id="ARBA00023134"/>
    </source>
</evidence>
<dbReference type="PROSITE" id="PS51419">
    <property type="entry name" value="RAB"/>
    <property type="match status" value="1"/>
</dbReference>
<dbReference type="KEGG" id="edi:EDI_044120"/>
<protein>
    <submittedName>
        <fullName evidence="6">GTP-binding protein YPT6, putative</fullName>
    </submittedName>
</protein>
<dbReference type="InterPro" id="IPR027417">
    <property type="entry name" value="P-loop_NTPase"/>
</dbReference>
<dbReference type="GeneID" id="5882819"/>